<dbReference type="Pfam" id="PF00672">
    <property type="entry name" value="HAMP"/>
    <property type="match status" value="1"/>
</dbReference>
<keyword evidence="2" id="KW-1003">Cell membrane</keyword>
<keyword evidence="11" id="KW-1185">Reference proteome</keyword>
<dbReference type="Pfam" id="PF00015">
    <property type="entry name" value="MCPsignal"/>
    <property type="match status" value="1"/>
</dbReference>
<feature type="domain" description="T-SNARE coiled-coil homology" evidence="8">
    <location>
        <begin position="552"/>
        <end position="601"/>
    </location>
</feature>
<dbReference type="FunFam" id="1.10.287.950:FF:000001">
    <property type="entry name" value="Methyl-accepting chemotaxis sensory transducer"/>
    <property type="match status" value="1"/>
</dbReference>
<accession>A0A318VCH8</accession>
<dbReference type="PROSITE" id="PS50885">
    <property type="entry name" value="HAMP"/>
    <property type="match status" value="1"/>
</dbReference>
<evidence type="ECO:0000259" key="9">
    <source>
        <dbReference type="PROSITE" id="PS50885"/>
    </source>
</evidence>
<comment type="subcellular location">
    <subcellularLocation>
        <location evidence="1">Cell inner membrane</location>
        <topology evidence="1">Multi-pass membrane protein</topology>
    </subcellularLocation>
</comment>
<evidence type="ECO:0000256" key="5">
    <source>
        <dbReference type="PROSITE-ProRule" id="PRU00284"/>
    </source>
</evidence>
<dbReference type="Gene3D" id="1.10.287.950">
    <property type="entry name" value="Methyl-accepting chemotaxis protein"/>
    <property type="match status" value="1"/>
</dbReference>
<dbReference type="GO" id="GO:0007165">
    <property type="term" value="P:signal transduction"/>
    <property type="evidence" value="ECO:0007669"/>
    <property type="project" value="UniProtKB-KW"/>
</dbReference>
<protein>
    <submittedName>
        <fullName evidence="10">Methyl-accepting chemotaxis protein</fullName>
    </submittedName>
</protein>
<feature type="transmembrane region" description="Helical" evidence="6">
    <location>
        <begin position="14"/>
        <end position="33"/>
    </location>
</feature>
<dbReference type="SMART" id="SM00304">
    <property type="entry name" value="HAMP"/>
    <property type="match status" value="1"/>
</dbReference>
<organism evidence="10 11">
    <name type="scientific">Marinomonas alcarazii</name>
    <dbReference type="NCBI Taxonomy" id="491949"/>
    <lineage>
        <taxon>Bacteria</taxon>
        <taxon>Pseudomonadati</taxon>
        <taxon>Pseudomonadota</taxon>
        <taxon>Gammaproteobacteria</taxon>
        <taxon>Oceanospirillales</taxon>
        <taxon>Oceanospirillaceae</taxon>
        <taxon>Marinomonas</taxon>
    </lineage>
</organism>
<dbReference type="InterPro" id="IPR000727">
    <property type="entry name" value="T_SNARE_dom"/>
</dbReference>
<evidence type="ECO:0000259" key="7">
    <source>
        <dbReference type="PROSITE" id="PS50111"/>
    </source>
</evidence>
<feature type="domain" description="HAMP" evidence="9">
    <location>
        <begin position="306"/>
        <end position="360"/>
    </location>
</feature>
<dbReference type="InterPro" id="IPR003660">
    <property type="entry name" value="HAMP_dom"/>
</dbReference>
<name>A0A318VCH8_9GAMM</name>
<dbReference type="PANTHER" id="PTHR32089:SF120">
    <property type="entry name" value="METHYL-ACCEPTING CHEMOTAXIS PROTEIN TLPQ"/>
    <property type="match status" value="1"/>
</dbReference>
<evidence type="ECO:0000256" key="4">
    <source>
        <dbReference type="ARBA" id="ARBA00029447"/>
    </source>
</evidence>
<dbReference type="SUPFAM" id="SSF58104">
    <property type="entry name" value="Methyl-accepting chemotaxis protein (MCP) signaling domain"/>
    <property type="match status" value="1"/>
</dbReference>
<evidence type="ECO:0000256" key="2">
    <source>
        <dbReference type="ARBA" id="ARBA00022519"/>
    </source>
</evidence>
<keyword evidence="6" id="KW-1133">Transmembrane helix</keyword>
<evidence type="ECO:0000256" key="6">
    <source>
        <dbReference type="SAM" id="Phobius"/>
    </source>
</evidence>
<dbReference type="GO" id="GO:0006935">
    <property type="term" value="P:chemotaxis"/>
    <property type="evidence" value="ECO:0007669"/>
    <property type="project" value="UniProtKB-ARBA"/>
</dbReference>
<proteinExistence type="inferred from homology"/>
<evidence type="ECO:0000256" key="3">
    <source>
        <dbReference type="ARBA" id="ARBA00023224"/>
    </source>
</evidence>
<dbReference type="GO" id="GO:0005886">
    <property type="term" value="C:plasma membrane"/>
    <property type="evidence" value="ECO:0007669"/>
    <property type="project" value="UniProtKB-SubCell"/>
</dbReference>
<evidence type="ECO:0000256" key="1">
    <source>
        <dbReference type="ARBA" id="ARBA00004429"/>
    </source>
</evidence>
<dbReference type="CDD" id="cd06225">
    <property type="entry name" value="HAMP"/>
    <property type="match status" value="1"/>
</dbReference>
<keyword evidence="2" id="KW-0997">Cell inner membrane</keyword>
<keyword evidence="6" id="KW-0472">Membrane</keyword>
<dbReference type="SMART" id="SM00283">
    <property type="entry name" value="MA"/>
    <property type="match status" value="1"/>
</dbReference>
<comment type="similarity">
    <text evidence="4">Belongs to the methyl-accepting chemotaxis (MCP) protein family.</text>
</comment>
<dbReference type="CDD" id="cd11386">
    <property type="entry name" value="MCP_signal"/>
    <property type="match status" value="1"/>
</dbReference>
<sequence length="637" mass="69371">MDKILSSLSVQKKLFVPVVLLTFLLVVVAVFFYRNEVVVDNAKQELSANKKTTDAISSYFSSAESFIQSQENYEGVSEKYKLVTSSFSQSNLPEKASLLAEMASINNKLEQIHSIYQDNGKTATELVQKLRESSKVSDDYLYLQFEKLVDEDQRKDVTTFERKILTAALINTVDNFELELIFQKVQSDISYASRLLDYISGLEANNKEAIIQLEGSPAKAEAEKVRDSLVGIRALSEKYIENSKKVQALNAEISRSLGAVMSSFSQIEDENLQVTFEKMSASLLNILIILCVVVVVTIVLSVLFASSISKPLKDLEQHINDLAKAGGDLTFRIKLDRKDEIGKLAVGINAFIETLHDVFKGVATNSNHIAHSAKESSQLSKTTLKSMMHQNSETETVAASFGQMESSIHEISSNASSAAQVVQGAVDKAKLVVASIGSTISNVDSVSRNLEEATAVINKLNGDTQNIGKILDVIRDIAEQTNLLALNAAIEAARAGEQGRGFAVVADEVRSLAQRTQSSIDEIGSMISNLQGAANQASEVIVRSNESMGQTTDQSRQTGDNVDEIAHMISTISDMNLQVAAAVEEQSAVVQEINKSINEINQLAISCSDAARLSDQSADEQAKHSQALQGLIGRFKV</sequence>
<dbReference type="EMBL" id="QKLW01000001">
    <property type="protein sequence ID" value="PYF84075.1"/>
    <property type="molecule type" value="Genomic_DNA"/>
</dbReference>
<dbReference type="RefSeq" id="WP_110571552.1">
    <property type="nucleotide sequence ID" value="NZ_QKLW01000001.1"/>
</dbReference>
<dbReference type="Proteomes" id="UP000247551">
    <property type="component" value="Unassembled WGS sequence"/>
</dbReference>
<comment type="caution">
    <text evidence="10">The sequence shown here is derived from an EMBL/GenBank/DDBJ whole genome shotgun (WGS) entry which is preliminary data.</text>
</comment>
<reference evidence="10 11" key="1">
    <citation type="submission" date="2018-06" db="EMBL/GenBank/DDBJ databases">
        <title>Genomic Encyclopedia of Type Strains, Phase III (KMG-III): the genomes of soil and plant-associated and newly described type strains.</title>
        <authorList>
            <person name="Whitman W."/>
        </authorList>
    </citation>
    <scope>NUCLEOTIDE SEQUENCE [LARGE SCALE GENOMIC DNA]</scope>
    <source>
        <strain evidence="10 11">CECT 7730</strain>
    </source>
</reference>
<feature type="transmembrane region" description="Helical" evidence="6">
    <location>
        <begin position="283"/>
        <end position="305"/>
    </location>
</feature>
<feature type="domain" description="Methyl-accepting transducer" evidence="7">
    <location>
        <begin position="365"/>
        <end position="601"/>
    </location>
</feature>
<dbReference type="PROSITE" id="PS50111">
    <property type="entry name" value="CHEMOTAXIS_TRANSDUC_2"/>
    <property type="match status" value="1"/>
</dbReference>
<evidence type="ECO:0000313" key="10">
    <source>
        <dbReference type="EMBL" id="PYF84075.1"/>
    </source>
</evidence>
<dbReference type="PROSITE" id="PS50192">
    <property type="entry name" value="T_SNARE"/>
    <property type="match status" value="1"/>
</dbReference>
<evidence type="ECO:0000313" key="11">
    <source>
        <dbReference type="Proteomes" id="UP000247551"/>
    </source>
</evidence>
<dbReference type="InterPro" id="IPR004089">
    <property type="entry name" value="MCPsignal_dom"/>
</dbReference>
<keyword evidence="3 5" id="KW-0807">Transducer</keyword>
<dbReference type="PANTHER" id="PTHR32089">
    <property type="entry name" value="METHYL-ACCEPTING CHEMOTAXIS PROTEIN MCPB"/>
    <property type="match status" value="1"/>
</dbReference>
<gene>
    <name evidence="10" type="ORF">DFP75_10197</name>
</gene>
<dbReference type="AlphaFoldDB" id="A0A318VCH8"/>
<keyword evidence="6" id="KW-0812">Transmembrane</keyword>
<evidence type="ECO:0000259" key="8">
    <source>
        <dbReference type="PROSITE" id="PS50192"/>
    </source>
</evidence>